<dbReference type="AlphaFoldDB" id="A0A0C2JGI2"/>
<sequence length="122" mass="14192">MIEIWEALPEEENIHEHGRSNPLGVSKPMSSSGLEIADVMMCSEELVETEDDDRTVEEKVVSYEEGQRAWSTVRKFMEQRSGKPGEIQACDRLDNQMHLIHEKKIRQPTILERFEPINNLRK</sequence>
<protein>
    <submittedName>
        <fullName evidence="1">Uncharacterized protein</fullName>
    </submittedName>
</protein>
<keyword evidence="2" id="KW-1185">Reference proteome</keyword>
<comment type="caution">
    <text evidence="1">The sequence shown here is derived from an EMBL/GenBank/DDBJ whole genome shotgun (WGS) entry which is preliminary data.</text>
</comment>
<dbReference type="Proteomes" id="UP000031668">
    <property type="component" value="Unassembled WGS sequence"/>
</dbReference>
<name>A0A0C2JGI2_THEKT</name>
<reference evidence="1 2" key="1">
    <citation type="journal article" date="2014" name="Genome Biol. Evol.">
        <title>The genome of the myxosporean Thelohanellus kitauei shows adaptations to nutrient acquisition within its fish host.</title>
        <authorList>
            <person name="Yang Y."/>
            <person name="Xiong J."/>
            <person name="Zhou Z."/>
            <person name="Huo F."/>
            <person name="Miao W."/>
            <person name="Ran C."/>
            <person name="Liu Y."/>
            <person name="Zhang J."/>
            <person name="Feng J."/>
            <person name="Wang M."/>
            <person name="Wang M."/>
            <person name="Wang L."/>
            <person name="Yao B."/>
        </authorList>
    </citation>
    <scope>NUCLEOTIDE SEQUENCE [LARGE SCALE GENOMIC DNA]</scope>
    <source>
        <strain evidence="1">Wuqing</strain>
    </source>
</reference>
<dbReference type="EMBL" id="JWZT01002870">
    <property type="protein sequence ID" value="KII68343.1"/>
    <property type="molecule type" value="Genomic_DNA"/>
</dbReference>
<proteinExistence type="predicted"/>
<gene>
    <name evidence="1" type="ORF">RF11_06787</name>
</gene>
<evidence type="ECO:0000313" key="2">
    <source>
        <dbReference type="Proteomes" id="UP000031668"/>
    </source>
</evidence>
<accession>A0A0C2JGI2</accession>
<evidence type="ECO:0000313" key="1">
    <source>
        <dbReference type="EMBL" id="KII68343.1"/>
    </source>
</evidence>
<organism evidence="1 2">
    <name type="scientific">Thelohanellus kitauei</name>
    <name type="common">Myxosporean</name>
    <dbReference type="NCBI Taxonomy" id="669202"/>
    <lineage>
        <taxon>Eukaryota</taxon>
        <taxon>Metazoa</taxon>
        <taxon>Cnidaria</taxon>
        <taxon>Myxozoa</taxon>
        <taxon>Myxosporea</taxon>
        <taxon>Bivalvulida</taxon>
        <taxon>Platysporina</taxon>
        <taxon>Myxobolidae</taxon>
        <taxon>Thelohanellus</taxon>
    </lineage>
</organism>